<evidence type="ECO:0000256" key="1">
    <source>
        <dbReference type="ARBA" id="ARBA00023224"/>
    </source>
</evidence>
<dbReference type="EMBL" id="LGTC01000001">
    <property type="protein sequence ID" value="KNY25800.1"/>
    <property type="molecule type" value="Genomic_DNA"/>
</dbReference>
<organism evidence="7 8">
    <name type="scientific">Pseudobacteroides cellulosolvens ATCC 35603 = DSM 2933</name>
    <dbReference type="NCBI Taxonomy" id="398512"/>
    <lineage>
        <taxon>Bacteria</taxon>
        <taxon>Bacillati</taxon>
        <taxon>Bacillota</taxon>
        <taxon>Clostridia</taxon>
        <taxon>Eubacteriales</taxon>
        <taxon>Oscillospiraceae</taxon>
        <taxon>Pseudobacteroides</taxon>
    </lineage>
</organism>
<reference evidence="8" key="1">
    <citation type="submission" date="2015-07" db="EMBL/GenBank/DDBJ databases">
        <title>Near-Complete Genome Sequence of the Cellulolytic Bacterium Bacteroides (Pseudobacteroides) cellulosolvens ATCC 35603.</title>
        <authorList>
            <person name="Dassa B."/>
            <person name="Utturkar S.M."/>
            <person name="Klingeman D.M."/>
            <person name="Hurt R.A."/>
            <person name="Keller M."/>
            <person name="Xu J."/>
            <person name="Reddy Y.H.K."/>
            <person name="Borovok I."/>
            <person name="Grinberg I.R."/>
            <person name="Lamed R."/>
            <person name="Zhivin O."/>
            <person name="Bayer E.A."/>
            <person name="Brown S.D."/>
        </authorList>
    </citation>
    <scope>NUCLEOTIDE SEQUENCE [LARGE SCALE GENOMIC DNA]</scope>
    <source>
        <strain evidence="8">DSM 2933</strain>
    </source>
</reference>
<dbReference type="PANTHER" id="PTHR32089">
    <property type="entry name" value="METHYL-ACCEPTING CHEMOTAXIS PROTEIN MCPB"/>
    <property type="match status" value="1"/>
</dbReference>
<dbReference type="PROSITE" id="PS50111">
    <property type="entry name" value="CHEMOTAXIS_TRANSDUC_2"/>
    <property type="match status" value="1"/>
</dbReference>
<comment type="similarity">
    <text evidence="2">Belongs to the methyl-accepting chemotaxis (MCP) protein family.</text>
</comment>
<evidence type="ECO:0000256" key="2">
    <source>
        <dbReference type="ARBA" id="ARBA00029447"/>
    </source>
</evidence>
<dbReference type="PROSITE" id="PS50885">
    <property type="entry name" value="HAMP"/>
    <property type="match status" value="1"/>
</dbReference>
<dbReference type="OrthoDB" id="2078696at2"/>
<keyword evidence="1 3" id="KW-0807">Transducer</keyword>
<evidence type="ECO:0000256" key="3">
    <source>
        <dbReference type="PROSITE-ProRule" id="PRU00284"/>
    </source>
</evidence>
<dbReference type="CDD" id="cd06225">
    <property type="entry name" value="HAMP"/>
    <property type="match status" value="1"/>
</dbReference>
<keyword evidence="4" id="KW-1133">Transmembrane helix</keyword>
<accession>A0A0L6JJ90</accession>
<dbReference type="Pfam" id="PF00015">
    <property type="entry name" value="MCPsignal"/>
    <property type="match status" value="1"/>
</dbReference>
<dbReference type="AlphaFoldDB" id="A0A0L6JJ90"/>
<keyword evidence="4" id="KW-0472">Membrane</keyword>
<comment type="caution">
    <text evidence="7">The sequence shown here is derived from an EMBL/GenBank/DDBJ whole genome shotgun (WGS) entry which is preliminary data.</text>
</comment>
<feature type="domain" description="HAMP" evidence="6">
    <location>
        <begin position="66"/>
        <end position="118"/>
    </location>
</feature>
<evidence type="ECO:0000259" key="6">
    <source>
        <dbReference type="PROSITE" id="PS50885"/>
    </source>
</evidence>
<proteinExistence type="inferred from homology"/>
<evidence type="ECO:0000259" key="5">
    <source>
        <dbReference type="PROSITE" id="PS50111"/>
    </source>
</evidence>
<gene>
    <name evidence="7" type="ORF">Bccel_1060</name>
</gene>
<dbReference type="CDD" id="cd11386">
    <property type="entry name" value="MCP_signal"/>
    <property type="match status" value="1"/>
</dbReference>
<dbReference type="InterPro" id="IPR004089">
    <property type="entry name" value="MCPsignal_dom"/>
</dbReference>
<feature type="transmembrane region" description="Helical" evidence="4">
    <location>
        <begin position="12"/>
        <end position="36"/>
    </location>
</feature>
<dbReference type="RefSeq" id="WP_036940462.1">
    <property type="nucleotide sequence ID" value="NZ_JQKC01000013.1"/>
</dbReference>
<dbReference type="Gene3D" id="6.10.340.10">
    <property type="match status" value="1"/>
</dbReference>
<feature type="domain" description="Methyl-accepting transducer" evidence="5">
    <location>
        <begin position="147"/>
        <end position="383"/>
    </location>
</feature>
<dbReference type="InterPro" id="IPR003660">
    <property type="entry name" value="HAMP_dom"/>
</dbReference>
<evidence type="ECO:0000256" key="4">
    <source>
        <dbReference type="SAM" id="Phobius"/>
    </source>
</evidence>
<protein>
    <submittedName>
        <fullName evidence="7">Methyl-accepting chemotaxis sensory transducer</fullName>
    </submittedName>
</protein>
<dbReference type="Proteomes" id="UP000036923">
    <property type="component" value="Unassembled WGS sequence"/>
</dbReference>
<dbReference type="SMART" id="SM00304">
    <property type="entry name" value="HAMP"/>
    <property type="match status" value="1"/>
</dbReference>
<dbReference type="eggNOG" id="COG0840">
    <property type="taxonomic scope" value="Bacteria"/>
</dbReference>
<dbReference type="Gene3D" id="1.10.287.950">
    <property type="entry name" value="Methyl-accepting chemotaxis protein"/>
    <property type="match status" value="1"/>
</dbReference>
<name>A0A0L6JJ90_9FIRM</name>
<dbReference type="STRING" id="398512.Bccel_1060"/>
<sequence precursor="true">MIFRKSVIRRYFILSIVTGIAMGLIFPPFAGLFTYYRKESYSLPFTLSCVTAGIVVGLISYYIGKFTLINSIKDLIYHFDSLSKGDLTKRMNVRSNDEIGKLSLCFNEFVDKLEGMVCEMYKMSNSLTEFSSNQFTEIKLILNEDEKQNNNIYNIETLRNNTSDTTENIKSQSKEIKRASEEINSITQSVFSITDIAEHTMKLSQTTSIEADNGWKYVEKNLETMKRINDTVKDIEEKVIKLGESSNAIGKIINVMSSISEQTNLLALNAAIEAAKAGEAGRGFAVVADEIRKLADTSKRSAVDIKQLVKSIQEEIKTVDDITRMGYKEVEIGTTISADLKLKLMNVIDNINSTYGEIKNISTSIQKQLDSMTQIKSTAENIATKSVLVEELSQTQINALNTISEKLYNTLNSSGELANMAEDLNKMIKMFKTSKR</sequence>
<feature type="transmembrane region" description="Helical" evidence="4">
    <location>
        <begin position="42"/>
        <end position="63"/>
    </location>
</feature>
<dbReference type="SUPFAM" id="SSF58104">
    <property type="entry name" value="Methyl-accepting chemotaxis protein (MCP) signaling domain"/>
    <property type="match status" value="1"/>
</dbReference>
<keyword evidence="8" id="KW-1185">Reference proteome</keyword>
<evidence type="ECO:0000313" key="8">
    <source>
        <dbReference type="Proteomes" id="UP000036923"/>
    </source>
</evidence>
<dbReference type="GO" id="GO:0016020">
    <property type="term" value="C:membrane"/>
    <property type="evidence" value="ECO:0007669"/>
    <property type="project" value="InterPro"/>
</dbReference>
<keyword evidence="4" id="KW-0812">Transmembrane</keyword>
<evidence type="ECO:0000313" key="7">
    <source>
        <dbReference type="EMBL" id="KNY25800.1"/>
    </source>
</evidence>
<dbReference type="GO" id="GO:0007165">
    <property type="term" value="P:signal transduction"/>
    <property type="evidence" value="ECO:0007669"/>
    <property type="project" value="UniProtKB-KW"/>
</dbReference>
<dbReference type="PANTHER" id="PTHR32089:SF112">
    <property type="entry name" value="LYSOZYME-LIKE PROTEIN-RELATED"/>
    <property type="match status" value="1"/>
</dbReference>
<dbReference type="Pfam" id="PF00672">
    <property type="entry name" value="HAMP"/>
    <property type="match status" value="1"/>
</dbReference>
<dbReference type="SMART" id="SM00283">
    <property type="entry name" value="MA"/>
    <property type="match status" value="1"/>
</dbReference>